<evidence type="ECO:0000256" key="4">
    <source>
        <dbReference type="ARBA" id="ARBA00006974"/>
    </source>
</evidence>
<protein>
    <recommendedName>
        <fullName evidence="7">phosphoacetylglucosamine mutase</fullName>
        <ecNumber evidence="7">5.4.2.3</ecNumber>
    </recommendedName>
    <alternativeName>
        <fullName evidence="16">Acetylglucosamine phosphomutase</fullName>
    </alternativeName>
    <alternativeName>
        <fullName evidence="15">N-acetylglucosamine-phosphate mutase</fullName>
    </alternativeName>
</protein>
<dbReference type="PRINTS" id="PR00509">
    <property type="entry name" value="PGMPMM"/>
</dbReference>
<evidence type="ECO:0000256" key="5">
    <source>
        <dbReference type="ARBA" id="ARBA00010231"/>
    </source>
</evidence>
<reference evidence="22 23" key="1">
    <citation type="submission" date="2021-05" db="EMBL/GenBank/DDBJ databases">
        <title>Genome Assembly of Synthetic Allotetraploid Brassica napus Reveals Homoeologous Exchanges between Subgenomes.</title>
        <authorList>
            <person name="Davis J.T."/>
        </authorList>
    </citation>
    <scope>NUCLEOTIDE SEQUENCE [LARGE SCALE GENOMIC DNA]</scope>
    <source>
        <strain evidence="23">cv. Da-Ae</strain>
        <tissue evidence="22">Seedling</tissue>
    </source>
</reference>
<comment type="subunit">
    <text evidence="6">Monomer.</text>
</comment>
<gene>
    <name evidence="22" type="ORF">HID58_038984</name>
</gene>
<dbReference type="InterPro" id="IPR003676">
    <property type="entry name" value="SAUR_fam"/>
</dbReference>
<evidence type="ECO:0000256" key="13">
    <source>
        <dbReference type="ARBA" id="ARBA00023235"/>
    </source>
</evidence>
<evidence type="ECO:0000256" key="12">
    <source>
        <dbReference type="ARBA" id="ARBA00022842"/>
    </source>
</evidence>
<dbReference type="InterPro" id="IPR016055">
    <property type="entry name" value="A-D-PHexomutase_a/b/a-I/II/III"/>
</dbReference>
<evidence type="ECO:0000259" key="19">
    <source>
        <dbReference type="Pfam" id="PF00408"/>
    </source>
</evidence>
<evidence type="ECO:0000256" key="18">
    <source>
        <dbReference type="ARBA" id="ARBA00049409"/>
    </source>
</evidence>
<evidence type="ECO:0000256" key="11">
    <source>
        <dbReference type="ARBA" id="ARBA00022723"/>
    </source>
</evidence>
<dbReference type="SUPFAM" id="SSF55957">
    <property type="entry name" value="Phosphoglucomutase, C-terminal domain"/>
    <property type="match status" value="1"/>
</dbReference>
<dbReference type="SUPFAM" id="SSF53738">
    <property type="entry name" value="Phosphoglucomutase, first 3 domains"/>
    <property type="match status" value="3"/>
</dbReference>
<keyword evidence="8" id="KW-0217">Developmental protein</keyword>
<comment type="similarity">
    <text evidence="5">Belongs to the phosphohexose mutase family.</text>
</comment>
<dbReference type="Gene3D" id="3.30.310.50">
    <property type="entry name" value="Alpha-D-phosphohexomutase, C-terminal domain"/>
    <property type="match status" value="1"/>
</dbReference>
<dbReference type="Pfam" id="PF02878">
    <property type="entry name" value="PGM_PMM_I"/>
    <property type="match status" value="1"/>
</dbReference>
<dbReference type="EC" id="5.4.2.3" evidence="7"/>
<dbReference type="InterPro" id="IPR005843">
    <property type="entry name" value="A-D-PHexomutase_C"/>
</dbReference>
<comment type="pathway">
    <text evidence="3">Nucleotide-sugar biosynthesis; UDP-N-acetyl-alpha-D-glucosamine biosynthesis; N-acetyl-alpha-D-glucosamine 1-phosphate from alpha-D-glucosamine 6-phosphate (route I): step 2/2.</text>
</comment>
<comment type="caution">
    <text evidence="22">The sequence shown here is derived from an EMBL/GenBank/DDBJ whole genome shotgun (WGS) entry which is preliminary data.</text>
</comment>
<evidence type="ECO:0000256" key="9">
    <source>
        <dbReference type="ARBA" id="ARBA00022526"/>
    </source>
</evidence>
<keyword evidence="23" id="KW-1185">Reference proteome</keyword>
<evidence type="ECO:0000256" key="16">
    <source>
        <dbReference type="ARBA" id="ARBA00032065"/>
    </source>
</evidence>
<evidence type="ECO:0000256" key="1">
    <source>
        <dbReference type="ARBA" id="ARBA00000558"/>
    </source>
</evidence>
<dbReference type="Pfam" id="PF00408">
    <property type="entry name" value="PGM_PMM_IV"/>
    <property type="match status" value="1"/>
</dbReference>
<dbReference type="Proteomes" id="UP000824890">
    <property type="component" value="Unassembled WGS sequence"/>
</dbReference>
<dbReference type="InterPro" id="IPR049022">
    <property type="entry name" value="AMG1_III"/>
</dbReference>
<dbReference type="InterPro" id="IPR036900">
    <property type="entry name" value="A-D-PHexomutase_C_sf"/>
</dbReference>
<evidence type="ECO:0000256" key="15">
    <source>
        <dbReference type="ARBA" id="ARBA00031926"/>
    </source>
</evidence>
<evidence type="ECO:0000256" key="10">
    <source>
        <dbReference type="ARBA" id="ARBA00022604"/>
    </source>
</evidence>
<evidence type="ECO:0000256" key="7">
    <source>
        <dbReference type="ARBA" id="ARBA00012731"/>
    </source>
</evidence>
<evidence type="ECO:0000313" key="22">
    <source>
        <dbReference type="EMBL" id="KAH0907157.1"/>
    </source>
</evidence>
<evidence type="ECO:0000256" key="14">
    <source>
        <dbReference type="ARBA" id="ARBA00023277"/>
    </source>
</evidence>
<evidence type="ECO:0000259" key="21">
    <source>
        <dbReference type="Pfam" id="PF21404"/>
    </source>
</evidence>
<comment type="catalytic activity">
    <reaction evidence="18">
        <text>O-phospho-L-seryl-[protein] + alpha-D-glucose 1-phosphate = alpha-D-glucose 1,6-bisphosphate + L-seryl-[protein]</text>
        <dbReference type="Rhea" id="RHEA:68748"/>
        <dbReference type="Rhea" id="RHEA-COMP:9863"/>
        <dbReference type="Rhea" id="RHEA-COMP:11604"/>
        <dbReference type="ChEBI" id="CHEBI:29999"/>
        <dbReference type="ChEBI" id="CHEBI:58392"/>
        <dbReference type="ChEBI" id="CHEBI:58601"/>
        <dbReference type="ChEBI" id="CHEBI:83421"/>
    </reaction>
</comment>
<organism evidence="22 23">
    <name type="scientific">Brassica napus</name>
    <name type="common">Rape</name>
    <dbReference type="NCBI Taxonomy" id="3708"/>
    <lineage>
        <taxon>Eukaryota</taxon>
        <taxon>Viridiplantae</taxon>
        <taxon>Streptophyta</taxon>
        <taxon>Embryophyta</taxon>
        <taxon>Tracheophyta</taxon>
        <taxon>Spermatophyta</taxon>
        <taxon>Magnoliopsida</taxon>
        <taxon>eudicotyledons</taxon>
        <taxon>Gunneridae</taxon>
        <taxon>Pentapetalae</taxon>
        <taxon>rosids</taxon>
        <taxon>malvids</taxon>
        <taxon>Brassicales</taxon>
        <taxon>Brassicaceae</taxon>
        <taxon>Brassiceae</taxon>
        <taxon>Brassica</taxon>
    </lineage>
</organism>
<dbReference type="InterPro" id="IPR016657">
    <property type="entry name" value="PAGM"/>
</dbReference>
<keyword evidence="11" id="KW-0479">Metal-binding</keyword>
<evidence type="ECO:0000256" key="3">
    <source>
        <dbReference type="ARBA" id="ARBA00004865"/>
    </source>
</evidence>
<comment type="catalytic activity">
    <reaction evidence="17">
        <text>alpha-D-glucose 1,6-bisphosphate + L-seryl-[protein] = O-phospho-L-seryl-[protein] + alpha-D-glucose 6-phosphate</text>
        <dbReference type="Rhea" id="RHEA:68752"/>
        <dbReference type="Rhea" id="RHEA-COMP:9863"/>
        <dbReference type="Rhea" id="RHEA-COMP:11604"/>
        <dbReference type="ChEBI" id="CHEBI:29999"/>
        <dbReference type="ChEBI" id="CHEBI:58225"/>
        <dbReference type="ChEBI" id="CHEBI:58392"/>
        <dbReference type="ChEBI" id="CHEBI:83421"/>
    </reaction>
</comment>
<dbReference type="PANTHER" id="PTHR45955:SF2">
    <property type="entry name" value="PHOSPHOACETYLGLUCOSAMINE MUTASE"/>
    <property type="match status" value="1"/>
</dbReference>
<evidence type="ECO:0000256" key="6">
    <source>
        <dbReference type="ARBA" id="ARBA00011245"/>
    </source>
</evidence>
<sequence>MSRSVTVTTPKGFLAVYVGEDRVHKKRYMVPVSYLNQPSFQALLSKSEEEFGFDHPMEFKLSLQKKYKMAFVRNLLGAKKILGRSLSVATSKSATSAAPKGFLAVYVGEGQKKRYVVPVSYLSQPSFQALLSKSEEEFGFDHPMGGLTIPCPEDIFINQSNSFNLFIHLFKRIQTFRKQKKNRNGFGEKSIGCKEDSWTLHNSSFHEQKSIIISTKRRYMVPVSYLSQPSFQALLSKSEEEFGFDHPMGGLTIPCPEDTFISQSLNASIRVSRQSRTAEKDIEMALVRNLLGSKKILGRSVSAASTSKRASSSAPKGFLAVYVGESQKKRYVVPISYLSQPSFQALLSKSEEEFGFDHPMGGLTIPCPEDIFINITAMDETQIASILKSSELYPIPQSVKLSYGTAGFRADASLLESTVYRVGILSSLRSLKLNSSTVGLMITASHNKVSDNGVKVSDPSGGMLSQEWEPFADQIANASSPRELVSLIKDFVEKEEIAIEKGGEVWLGRDTRPSGERLLRAAEIGVRSVLGSVAVDVGSSKLVLDGANGVGGLKMEVLIRSLSDIDVEIRNTGRDGGVLNEGVGADFVQKEKVVPLGFGVKDAGMRCASFDGDADRLVYFYIPSESCGGDKVELLDGDKILSLFALFIKEQLNIIGDEGKKCRLGVVQTAYANGASTDYVKEMGLEVVFAKTGVKHLHEKAEEFDVGIYFEANGHGTILFAECFLSWLVGKQKDYSEGSDKHNAVSRLVALSNLINQAVGDALSGLLLVEVILQHMGWSVQKWNELYKDLPSRQVKVEVLDRTAVVTTSEETEALKPLGIQDAINAEIKKYGRGRAFIRPSGTEDVVRVYAEASTQEAADSLASSVAQLVKSFLEMAFVRNILGAKKLLGRSISAASTSKRVASAAPKGFLAVYVGEGQKKRYVVPVSYLSQPSFQALLNKSEEEFGFNHPMGGLTIPCPEDIFITLTSLLGAKKILGRSLTAAASSTSKTTASAAPKGFLAVYVGESQKKRYVVPISYLSQPSFQALLSKSEEEFGFDHPMGGLTIPCPEDIFINLTSRLQTFFSSSSFLDELLRE</sequence>
<keyword evidence="9" id="KW-0313">Glucose metabolism</keyword>
<evidence type="ECO:0000256" key="8">
    <source>
        <dbReference type="ARBA" id="ARBA00022473"/>
    </source>
</evidence>
<dbReference type="EMBL" id="JAGKQM010000010">
    <property type="protein sequence ID" value="KAH0907157.1"/>
    <property type="molecule type" value="Genomic_DNA"/>
</dbReference>
<dbReference type="Pfam" id="PF02519">
    <property type="entry name" value="Auxin_inducible"/>
    <property type="match status" value="6"/>
</dbReference>
<name>A0ABQ8BQT1_BRANA</name>
<keyword evidence="12" id="KW-0460">Magnesium</keyword>
<keyword evidence="14" id="KW-0119">Carbohydrate metabolism</keyword>
<accession>A0ABQ8BQT1</accession>
<dbReference type="Gene3D" id="3.40.120.10">
    <property type="entry name" value="Alpha-D-Glucose-1,6-Bisphosphate, subunit A, domain 3"/>
    <property type="match status" value="3"/>
</dbReference>
<comment type="similarity">
    <text evidence="4">Belongs to the ARG7 family.</text>
</comment>
<dbReference type="PANTHER" id="PTHR45955">
    <property type="entry name" value="PHOSPHOACETYLGLUCOSAMINE MUTASE"/>
    <property type="match status" value="1"/>
</dbReference>
<comment type="catalytic activity">
    <reaction evidence="1">
        <text>N-acetyl-alpha-D-glucosamine 1-phosphate = N-acetyl-D-glucosamine 6-phosphate</text>
        <dbReference type="Rhea" id="RHEA:23804"/>
        <dbReference type="ChEBI" id="CHEBI:57513"/>
        <dbReference type="ChEBI" id="CHEBI:57776"/>
        <dbReference type="EC" id="5.4.2.3"/>
    </reaction>
</comment>
<dbReference type="InterPro" id="IPR005844">
    <property type="entry name" value="A-D-PHexomutase_a/b/a-I"/>
</dbReference>
<evidence type="ECO:0000313" key="23">
    <source>
        <dbReference type="Proteomes" id="UP000824890"/>
    </source>
</evidence>
<feature type="domain" description="Alpha-D-phosphohexomutase alpha/beta/alpha" evidence="20">
    <location>
        <begin position="436"/>
        <end position="469"/>
    </location>
</feature>
<dbReference type="Pfam" id="PF21404">
    <property type="entry name" value="AMG1_III"/>
    <property type="match status" value="1"/>
</dbReference>
<feature type="domain" description="Alpha-D-phosphohexomutase C-terminal" evidence="19">
    <location>
        <begin position="820"/>
        <end position="868"/>
    </location>
</feature>
<proteinExistence type="inferred from homology"/>
<evidence type="ECO:0000256" key="2">
    <source>
        <dbReference type="ARBA" id="ARBA00001946"/>
    </source>
</evidence>
<evidence type="ECO:0000259" key="20">
    <source>
        <dbReference type="Pfam" id="PF02878"/>
    </source>
</evidence>
<evidence type="ECO:0000256" key="17">
    <source>
        <dbReference type="ARBA" id="ARBA00049318"/>
    </source>
</evidence>
<dbReference type="CDD" id="cd03086">
    <property type="entry name" value="PGM3"/>
    <property type="match status" value="1"/>
</dbReference>
<comment type="cofactor">
    <cofactor evidence="2">
        <name>Mg(2+)</name>
        <dbReference type="ChEBI" id="CHEBI:18420"/>
    </cofactor>
</comment>
<feature type="domain" description="Phosphoacetylglucosamine mutase AMG1" evidence="21">
    <location>
        <begin position="636"/>
        <end position="778"/>
    </location>
</feature>
<keyword evidence="13" id="KW-0413">Isomerase</keyword>
<keyword evidence="10" id="KW-0341">Growth regulation</keyword>
<dbReference type="InterPro" id="IPR005841">
    <property type="entry name" value="Alpha-D-phosphohexomutase_SF"/>
</dbReference>